<comment type="caution">
    <text evidence="2">The sequence shown here is derived from an EMBL/GenBank/DDBJ whole genome shotgun (WGS) entry which is preliminary data.</text>
</comment>
<keyword evidence="1" id="KW-0812">Transmembrane</keyword>
<dbReference type="SUPFAM" id="SSF51445">
    <property type="entry name" value="(Trans)glycosidases"/>
    <property type="match status" value="1"/>
</dbReference>
<reference evidence="2 3" key="1">
    <citation type="submission" date="2017-09" db="EMBL/GenBank/DDBJ databases">
        <title>Depth-based differentiation of microbial function through sediment-hosted aquifers and enrichment of novel symbionts in the deep terrestrial subsurface.</title>
        <authorList>
            <person name="Probst A.J."/>
            <person name="Ladd B."/>
            <person name="Jarett J.K."/>
            <person name="Geller-Mcgrath D.E."/>
            <person name="Sieber C.M."/>
            <person name="Emerson J.B."/>
            <person name="Anantharaman K."/>
            <person name="Thomas B.C."/>
            <person name="Malmstrom R."/>
            <person name="Stieglmeier M."/>
            <person name="Klingl A."/>
            <person name="Woyke T."/>
            <person name="Ryan C.M."/>
            <person name="Banfield J.F."/>
        </authorList>
    </citation>
    <scope>NUCLEOTIDE SEQUENCE [LARGE SCALE GENOMIC DNA]</scope>
    <source>
        <strain evidence="2">CG08_land_8_20_14_0_20_40_16</strain>
    </source>
</reference>
<dbReference type="AlphaFoldDB" id="A0A2H0YY00"/>
<protein>
    <submittedName>
        <fullName evidence="2">Uncharacterized protein</fullName>
    </submittedName>
</protein>
<keyword evidence="1" id="KW-1133">Transmembrane helix</keyword>
<evidence type="ECO:0000256" key="1">
    <source>
        <dbReference type="SAM" id="Phobius"/>
    </source>
</evidence>
<name>A0A2H0YY00_9BACT</name>
<feature type="non-terminal residue" evidence="2">
    <location>
        <position position="429"/>
    </location>
</feature>
<sequence>MNQKQNKIEIQNNLNTIRKSNQIKTWLIIVLVILIVGAIIFLLVRGKGIEKIIPWLKNIPQENLDTNTNVSSPSTSGMATMELANQVSVTLPTSLSLYSGFKEKLNLSFENSSSEEQTVDLAFTSLPYTYIEDKTSAFDDQNQRIDLTLISLNPNETKEVSLPIQSVKVWDNYFTLYLNEKSQKIDLAVTIKEKTPLFGKDTDACATSQPFLTYFGPDCGDGECDGLTSDKNCISKGKKSNPNTCYPYQFEYDSQREDGIINQCQESLKFNSQITRNAPINWGNMVEENHYAWEKADWYIDALANKVKAQQGLPSGIMGGDGGWAVTCSQCTNPDGSKGFFDLNNDYLTGKFIQYVKDVSARYGNKLNYYEMANEPAAEFFLCPCSTTTISGFQYVPSSTPACTAQSGPNQPVCAGGGHAYQQDFADAY</sequence>
<evidence type="ECO:0000313" key="2">
    <source>
        <dbReference type="EMBL" id="PIS42613.1"/>
    </source>
</evidence>
<accession>A0A2H0YY00</accession>
<dbReference type="InterPro" id="IPR017853">
    <property type="entry name" value="GH"/>
</dbReference>
<gene>
    <name evidence="2" type="ORF">COT24_02590</name>
</gene>
<organism evidence="2 3">
    <name type="scientific">Candidatus Kerfeldbacteria bacterium CG08_land_8_20_14_0_20_40_16</name>
    <dbReference type="NCBI Taxonomy" id="2014244"/>
    <lineage>
        <taxon>Bacteria</taxon>
        <taxon>Candidatus Kerfeldiibacteriota</taxon>
    </lineage>
</organism>
<feature type="transmembrane region" description="Helical" evidence="1">
    <location>
        <begin position="26"/>
        <end position="44"/>
    </location>
</feature>
<dbReference type="EMBL" id="PEXU01000031">
    <property type="protein sequence ID" value="PIS42613.1"/>
    <property type="molecule type" value="Genomic_DNA"/>
</dbReference>
<proteinExistence type="predicted"/>
<keyword evidence="1" id="KW-0472">Membrane</keyword>
<dbReference type="Proteomes" id="UP000231542">
    <property type="component" value="Unassembled WGS sequence"/>
</dbReference>
<evidence type="ECO:0000313" key="3">
    <source>
        <dbReference type="Proteomes" id="UP000231542"/>
    </source>
</evidence>